<keyword evidence="2" id="KW-0805">Transcription regulation</keyword>
<evidence type="ECO:0000256" key="3">
    <source>
        <dbReference type="ARBA" id="ARBA00023125"/>
    </source>
</evidence>
<dbReference type="InterPro" id="IPR005650">
    <property type="entry name" value="BlaI_family"/>
</dbReference>
<gene>
    <name evidence="5" type="ORF">LZ519_00235</name>
</gene>
<evidence type="ECO:0000256" key="2">
    <source>
        <dbReference type="ARBA" id="ARBA00023015"/>
    </source>
</evidence>
<dbReference type="RefSeq" id="WP_249866744.1">
    <property type="nucleotide sequence ID" value="NZ_JAMGBC010000001.1"/>
</dbReference>
<keyword evidence="3" id="KW-0238">DNA-binding</keyword>
<dbReference type="Gene3D" id="1.10.10.10">
    <property type="entry name" value="Winged helix-like DNA-binding domain superfamily/Winged helix DNA-binding domain"/>
    <property type="match status" value="1"/>
</dbReference>
<keyword evidence="4" id="KW-0804">Transcription</keyword>
<name>A0ABT0RBY1_9SPHN</name>
<evidence type="ECO:0000313" key="5">
    <source>
        <dbReference type="EMBL" id="MCL6677752.1"/>
    </source>
</evidence>
<organism evidence="5 6">
    <name type="scientific">Sphingomonas anseongensis</name>
    <dbReference type="NCBI Taxonomy" id="2908207"/>
    <lineage>
        <taxon>Bacteria</taxon>
        <taxon>Pseudomonadati</taxon>
        <taxon>Pseudomonadota</taxon>
        <taxon>Alphaproteobacteria</taxon>
        <taxon>Sphingomonadales</taxon>
        <taxon>Sphingomonadaceae</taxon>
        <taxon>Sphingomonas</taxon>
    </lineage>
</organism>
<dbReference type="InterPro" id="IPR036388">
    <property type="entry name" value="WH-like_DNA-bd_sf"/>
</dbReference>
<dbReference type="PIRSF" id="PIRSF019455">
    <property type="entry name" value="CopR_AtkY"/>
    <property type="match status" value="1"/>
</dbReference>
<keyword evidence="6" id="KW-1185">Reference proteome</keyword>
<dbReference type="SUPFAM" id="SSF46785">
    <property type="entry name" value="Winged helix' DNA-binding domain"/>
    <property type="match status" value="1"/>
</dbReference>
<dbReference type="InterPro" id="IPR036390">
    <property type="entry name" value="WH_DNA-bd_sf"/>
</dbReference>
<accession>A0ABT0RBY1</accession>
<dbReference type="Pfam" id="PF03965">
    <property type="entry name" value="Penicillinase_R"/>
    <property type="match status" value="1"/>
</dbReference>
<comment type="similarity">
    <text evidence="1">Belongs to the BlaI transcriptional regulatory family.</text>
</comment>
<protein>
    <submittedName>
        <fullName evidence="5">BlaI/MecI/CopY family transcriptional regulator</fullName>
    </submittedName>
</protein>
<dbReference type="Gene3D" id="1.10.4040.10">
    <property type="entry name" value="Penicillinase repressor domain"/>
    <property type="match status" value="1"/>
</dbReference>
<comment type="caution">
    <text evidence="5">The sequence shown here is derived from an EMBL/GenBank/DDBJ whole genome shotgun (WGS) entry which is preliminary data.</text>
</comment>
<proteinExistence type="inferred from homology"/>
<sequence>MVRGHSSDPAARLGKRERQIMDILYSLGRATVADVLEALPDPPSYSSVRAMLRYLEDKGQVRHDVDGPRYIYAPTAAKTEVRKSALGHVVKTFFDGSISSAVATLIQAGPLSPEDHERLTKLLDEAASKDSQK</sequence>
<dbReference type="EMBL" id="JAMGBC010000001">
    <property type="protein sequence ID" value="MCL6677752.1"/>
    <property type="molecule type" value="Genomic_DNA"/>
</dbReference>
<evidence type="ECO:0000256" key="4">
    <source>
        <dbReference type="ARBA" id="ARBA00023163"/>
    </source>
</evidence>
<evidence type="ECO:0000313" key="6">
    <source>
        <dbReference type="Proteomes" id="UP001165343"/>
    </source>
</evidence>
<dbReference type="Proteomes" id="UP001165343">
    <property type="component" value="Unassembled WGS sequence"/>
</dbReference>
<evidence type="ECO:0000256" key="1">
    <source>
        <dbReference type="ARBA" id="ARBA00011046"/>
    </source>
</evidence>
<reference evidence="5" key="1">
    <citation type="submission" date="2022-05" db="EMBL/GenBank/DDBJ databases">
        <authorList>
            <person name="Jo J.-H."/>
            <person name="Im W.-T."/>
        </authorList>
    </citation>
    <scope>NUCLEOTIDE SEQUENCE</scope>
    <source>
        <strain evidence="5">RG327</strain>
    </source>
</reference>